<dbReference type="AlphaFoldDB" id="E6QMC9"/>
<evidence type="ECO:0000313" key="1">
    <source>
        <dbReference type="EMBL" id="CBI08400.1"/>
    </source>
</evidence>
<comment type="caution">
    <text evidence="1">The sequence shown here is derived from an EMBL/GenBank/DDBJ whole genome shotgun (WGS) entry which is preliminary data.</text>
</comment>
<protein>
    <recommendedName>
        <fullName evidence="2">Phosphoesterase</fullName>
    </recommendedName>
</protein>
<evidence type="ECO:0008006" key="2">
    <source>
        <dbReference type="Google" id="ProtNLM"/>
    </source>
</evidence>
<dbReference type="InterPro" id="IPR038763">
    <property type="entry name" value="DHH_sf"/>
</dbReference>
<gene>
    <name evidence="1" type="ORF">CARN6_1861</name>
</gene>
<dbReference type="EMBL" id="CABQ01000214">
    <property type="protein sequence ID" value="CBI08400.1"/>
    <property type="molecule type" value="Genomic_DNA"/>
</dbReference>
<proteinExistence type="predicted"/>
<dbReference type="SUPFAM" id="SSF64182">
    <property type="entry name" value="DHH phosphoesterases"/>
    <property type="match status" value="1"/>
</dbReference>
<name>E6QMC9_9ZZZZ</name>
<organism evidence="1">
    <name type="scientific">mine drainage metagenome</name>
    <dbReference type="NCBI Taxonomy" id="410659"/>
    <lineage>
        <taxon>unclassified sequences</taxon>
        <taxon>metagenomes</taxon>
        <taxon>ecological metagenomes</taxon>
    </lineage>
</organism>
<accession>E6QMC9</accession>
<reference evidence="1" key="1">
    <citation type="submission" date="2009-10" db="EMBL/GenBank/DDBJ databases">
        <title>Diversity of trophic interactions inside an arsenic-rich microbial ecosystem.</title>
        <authorList>
            <person name="Bertin P.N."/>
            <person name="Heinrich-Salmeron A."/>
            <person name="Pelletier E."/>
            <person name="Goulhen-Chollet F."/>
            <person name="Arsene-Ploetze F."/>
            <person name="Gallien S."/>
            <person name="Calteau A."/>
            <person name="Vallenet D."/>
            <person name="Casiot C."/>
            <person name="Chane-Woon-Ming B."/>
            <person name="Giloteaux L."/>
            <person name="Barakat M."/>
            <person name="Bonnefoy V."/>
            <person name="Bruneel O."/>
            <person name="Chandler M."/>
            <person name="Cleiss J."/>
            <person name="Duran R."/>
            <person name="Elbaz-Poulichet F."/>
            <person name="Fonknechten N."/>
            <person name="Lauga B."/>
            <person name="Mornico D."/>
            <person name="Ortet P."/>
            <person name="Schaeffer C."/>
            <person name="Siguier P."/>
            <person name="Alexander Thil Smith A."/>
            <person name="Van Dorsselaer A."/>
            <person name="Weissenbach J."/>
            <person name="Medigue C."/>
            <person name="Le Paslier D."/>
        </authorList>
    </citation>
    <scope>NUCLEOTIDE SEQUENCE</scope>
</reference>
<sequence>MLGGLSVGWLSWEAVGLRVRVFYHDKCFDGACSASLFTQFHRQCVLPGMGLTADEVTYEYHGLVHRAGALFDEDAFTGDENTIVDFKYSASPRITWWFDHHQSAFLTPEDEAHFRACLEDPDCSRHRFFDPSYISCTSFLAHIAATRFGFDTSPVAELIHWADIVDGARYESPESAVEMAAPAMKLTLIVEATQDAAFLPRLIPLLTEMPLGEVLEQPFVNGLLPPLLDQHVRAVALIRERAEYRDGTIFFDISDHPMEGFNKFIPYYLYPQATYSIGLSRSSFRTKVAVGSNPWTRARGEQMVNLARVCERYGGGGHARVGAISFSPERGDEARAAARTIVAELRAANPFPGE</sequence>